<evidence type="ECO:0000256" key="2">
    <source>
        <dbReference type="ARBA" id="ARBA00022692"/>
    </source>
</evidence>
<dbReference type="AlphaFoldDB" id="A0ABD3NIQ3"/>
<comment type="caution">
    <text evidence="8">The sequence shown here is derived from an EMBL/GenBank/DDBJ whole genome shotgun (WGS) entry which is preliminary data.</text>
</comment>
<dbReference type="InterPro" id="IPR045888">
    <property type="entry name" value="Erv"/>
</dbReference>
<evidence type="ECO:0000256" key="5">
    <source>
        <dbReference type="SAM" id="MobiDB-lite"/>
    </source>
</evidence>
<feature type="region of interest" description="Disordered" evidence="5">
    <location>
        <begin position="32"/>
        <end position="51"/>
    </location>
</feature>
<keyword evidence="3 6" id="KW-1133">Transmembrane helix</keyword>
<evidence type="ECO:0000313" key="8">
    <source>
        <dbReference type="EMBL" id="KAL3775737.1"/>
    </source>
</evidence>
<dbReference type="EMBL" id="JALLAZ020001396">
    <property type="protein sequence ID" value="KAL3775737.1"/>
    <property type="molecule type" value="Genomic_DNA"/>
</dbReference>
<dbReference type="InterPro" id="IPR036249">
    <property type="entry name" value="Thioredoxin-like_sf"/>
</dbReference>
<keyword evidence="9" id="KW-1185">Reference proteome</keyword>
<accession>A0ABD3NIQ3</accession>
<feature type="region of interest" description="Disordered" evidence="5">
    <location>
        <begin position="295"/>
        <end position="319"/>
    </location>
</feature>
<gene>
    <name evidence="8" type="ORF">ACHAW5_005892</name>
</gene>
<evidence type="ECO:0000256" key="6">
    <source>
        <dbReference type="SAM" id="Phobius"/>
    </source>
</evidence>
<proteinExistence type="predicted"/>
<feature type="domain" description="Thioredoxin" evidence="7">
    <location>
        <begin position="159"/>
        <end position="291"/>
    </location>
</feature>
<dbReference type="Pfam" id="PF07970">
    <property type="entry name" value="COPIIcoated_ERV"/>
    <property type="match status" value="1"/>
</dbReference>
<dbReference type="Pfam" id="PF13850">
    <property type="entry name" value="ERGIC_N"/>
    <property type="match status" value="1"/>
</dbReference>
<feature type="compositionally biased region" description="Basic and acidic residues" evidence="5">
    <location>
        <begin position="32"/>
        <end position="46"/>
    </location>
</feature>
<dbReference type="Proteomes" id="UP001530315">
    <property type="component" value="Unassembled WGS sequence"/>
</dbReference>
<dbReference type="Gene3D" id="3.40.30.10">
    <property type="entry name" value="Glutaredoxin"/>
    <property type="match status" value="1"/>
</dbReference>
<dbReference type="GO" id="GO:0016020">
    <property type="term" value="C:membrane"/>
    <property type="evidence" value="ECO:0007669"/>
    <property type="project" value="UniProtKB-SubCell"/>
</dbReference>
<keyword evidence="2 6" id="KW-0812">Transmembrane</keyword>
<dbReference type="PANTHER" id="PTHR10984:SF37">
    <property type="entry name" value="PROTEIN DISULFIDE-ISOMERASE 5-3"/>
    <property type="match status" value="1"/>
</dbReference>
<dbReference type="CDD" id="cd02961">
    <property type="entry name" value="PDI_a_family"/>
    <property type="match status" value="1"/>
</dbReference>
<evidence type="ECO:0000256" key="4">
    <source>
        <dbReference type="ARBA" id="ARBA00023136"/>
    </source>
</evidence>
<dbReference type="PROSITE" id="PS51352">
    <property type="entry name" value="THIOREDOXIN_2"/>
    <property type="match status" value="1"/>
</dbReference>
<evidence type="ECO:0000313" key="9">
    <source>
        <dbReference type="Proteomes" id="UP001530315"/>
    </source>
</evidence>
<reference evidence="8 9" key="1">
    <citation type="submission" date="2024-10" db="EMBL/GenBank/DDBJ databases">
        <title>Updated reference genomes for cyclostephanoid diatoms.</title>
        <authorList>
            <person name="Roberts W.R."/>
            <person name="Alverson A.J."/>
        </authorList>
    </citation>
    <scope>NUCLEOTIDE SEQUENCE [LARGE SCALE GENOMIC DNA]</scope>
    <source>
        <strain evidence="8 9">AJA276-08</strain>
    </source>
</reference>
<evidence type="ECO:0000259" key="7">
    <source>
        <dbReference type="PROSITE" id="PS51352"/>
    </source>
</evidence>
<dbReference type="InterPro" id="IPR039542">
    <property type="entry name" value="Erv_N"/>
</dbReference>
<protein>
    <recommendedName>
        <fullName evidence="7">Thioredoxin domain-containing protein</fullName>
    </recommendedName>
</protein>
<dbReference type="SUPFAM" id="SSF52833">
    <property type="entry name" value="Thioredoxin-like"/>
    <property type="match status" value="1"/>
</dbReference>
<sequence>MSNNNIYGGGGKRGAVSSMDFYRRVPKDLTEVSERKGGRRERRNDNDETTYPPYPFATSLGAFMSLCAIAVMGVLFLSETIAFARTAIETSIALDENDQPQIRLNFNITLMDLHCDYVSVDVWDTLGTNRQNVTKNVEKWQLDESGQRRIFSGRNREQRQVVHEEHEESLEELHEDGEQAVELTNDNFQDFLKNFDMAFIDMYAPWCIWCQRLHPTWEKFAEEVHKLHMPIGVGKVNCVIEAQLCKDLRIMAFPTLRWYKSGEAILPDYSMDRTVDALTGYAKRKLEMEQKYKDWESKSAEGGDVPRPNAGASRPAHPGCQVSGHLMVNRVPGNFHIEAKSVNHNLNAAMTNLTHRVNHLSFGEPITKLLPHMENTPFMRKVKRVLKQVPDEHKQFNPMDDKVYATSKFHQAFHHYIKVVSTHLNMGSSAQSENDVNSLVVYQMLEQSKVVYYDDVNVPEARFSYDMSPMSVVVQKEGRKWYDYMTSLCAIIGGTFTTLGLIDATLYKVFKPKKL</sequence>
<feature type="transmembrane region" description="Helical" evidence="6">
    <location>
        <begin position="484"/>
        <end position="507"/>
    </location>
</feature>
<comment type="subcellular location">
    <subcellularLocation>
        <location evidence="1">Membrane</location>
    </subcellularLocation>
</comment>
<organism evidence="8 9">
    <name type="scientific">Stephanodiscus triporus</name>
    <dbReference type="NCBI Taxonomy" id="2934178"/>
    <lineage>
        <taxon>Eukaryota</taxon>
        <taxon>Sar</taxon>
        <taxon>Stramenopiles</taxon>
        <taxon>Ochrophyta</taxon>
        <taxon>Bacillariophyta</taxon>
        <taxon>Coscinodiscophyceae</taxon>
        <taxon>Thalassiosirophycidae</taxon>
        <taxon>Stephanodiscales</taxon>
        <taxon>Stephanodiscaceae</taxon>
        <taxon>Stephanodiscus</taxon>
    </lineage>
</organism>
<keyword evidence="4 6" id="KW-0472">Membrane</keyword>
<dbReference type="InterPro" id="IPR013766">
    <property type="entry name" value="Thioredoxin_domain"/>
</dbReference>
<dbReference type="InterPro" id="IPR012936">
    <property type="entry name" value="Erv_C"/>
</dbReference>
<feature type="transmembrane region" description="Helical" evidence="6">
    <location>
        <begin position="56"/>
        <end position="77"/>
    </location>
</feature>
<name>A0ABD3NIQ3_9STRA</name>
<dbReference type="Pfam" id="PF00085">
    <property type="entry name" value="Thioredoxin"/>
    <property type="match status" value="1"/>
</dbReference>
<dbReference type="PANTHER" id="PTHR10984">
    <property type="entry name" value="ENDOPLASMIC RETICULUM-GOLGI INTERMEDIATE COMPARTMENT PROTEIN"/>
    <property type="match status" value="1"/>
</dbReference>
<evidence type="ECO:0000256" key="3">
    <source>
        <dbReference type="ARBA" id="ARBA00022989"/>
    </source>
</evidence>
<evidence type="ECO:0000256" key="1">
    <source>
        <dbReference type="ARBA" id="ARBA00004370"/>
    </source>
</evidence>